<dbReference type="PANTHER" id="PTHR18871">
    <property type="entry name" value="CENTROSOMAL PROTEIN OF 112 KDA"/>
    <property type="match status" value="1"/>
</dbReference>
<keyword evidence="3" id="KW-1185">Reference proteome</keyword>
<protein>
    <submittedName>
        <fullName evidence="2">Uncharacterized protein</fullName>
    </submittedName>
</protein>
<dbReference type="AlphaFoldDB" id="A0A553Q6H3"/>
<reference evidence="2 3" key="1">
    <citation type="journal article" date="2019" name="Sci. Data">
        <title>Hybrid genome assembly and annotation of Danionella translucida.</title>
        <authorList>
            <person name="Kadobianskyi M."/>
            <person name="Schulze L."/>
            <person name="Schuelke M."/>
            <person name="Judkewitz B."/>
        </authorList>
    </citation>
    <scope>NUCLEOTIDE SEQUENCE [LARGE SCALE GENOMIC DNA]</scope>
    <source>
        <strain evidence="2 3">Bolton</strain>
    </source>
</reference>
<evidence type="ECO:0000313" key="2">
    <source>
        <dbReference type="EMBL" id="TRY85522.1"/>
    </source>
</evidence>
<dbReference type="OrthoDB" id="78101at2759"/>
<keyword evidence="1" id="KW-0175">Coiled coil</keyword>
<dbReference type="InterPro" id="IPR055310">
    <property type="entry name" value="CEP112"/>
</dbReference>
<dbReference type="Proteomes" id="UP000316079">
    <property type="component" value="Unassembled WGS sequence"/>
</dbReference>
<feature type="non-terminal residue" evidence="2">
    <location>
        <position position="1"/>
    </location>
</feature>
<proteinExistence type="predicted"/>
<sequence>ILKRKNCEIDDVKNLYRLKQKEAEETIRCLEQRVQSLLRESQLIQQTKEKQISELKKNSDQSVESLKNDWEKKAAITPKFRRDCCGRELVLLIFVKRRLEYGPSALVQLHVEVTQMEQEKSDLQRQHTENIKKLLQDTNLRLAEMESTYSQQMKSTITKHHVIMCGVLAQEQTVADLEWRLKQLSLEVENGNLLKEKIMKEKAQLEIQAAGIRMCYYRRRWRKRKINMKKLCKGFRPDTTPT</sequence>
<organism evidence="2 3">
    <name type="scientific">Danionella cerebrum</name>
    <dbReference type="NCBI Taxonomy" id="2873325"/>
    <lineage>
        <taxon>Eukaryota</taxon>
        <taxon>Metazoa</taxon>
        <taxon>Chordata</taxon>
        <taxon>Craniata</taxon>
        <taxon>Vertebrata</taxon>
        <taxon>Euteleostomi</taxon>
        <taxon>Actinopterygii</taxon>
        <taxon>Neopterygii</taxon>
        <taxon>Teleostei</taxon>
        <taxon>Ostariophysi</taxon>
        <taxon>Cypriniformes</taxon>
        <taxon>Danionidae</taxon>
        <taxon>Danioninae</taxon>
        <taxon>Danionella</taxon>
    </lineage>
</organism>
<evidence type="ECO:0000256" key="1">
    <source>
        <dbReference type="SAM" id="Coils"/>
    </source>
</evidence>
<dbReference type="EMBL" id="SRMA01026275">
    <property type="protein sequence ID" value="TRY85522.1"/>
    <property type="molecule type" value="Genomic_DNA"/>
</dbReference>
<feature type="coiled-coil region" evidence="1">
    <location>
        <begin position="2"/>
        <end position="47"/>
    </location>
</feature>
<accession>A0A553Q6H3</accession>
<gene>
    <name evidence="2" type="ORF">DNTS_032237</name>
</gene>
<evidence type="ECO:0000313" key="3">
    <source>
        <dbReference type="Proteomes" id="UP000316079"/>
    </source>
</evidence>
<dbReference type="PANTHER" id="PTHR18871:SF2">
    <property type="entry name" value="CENTROSOMAL PROTEIN OF 112 KDA"/>
    <property type="match status" value="1"/>
</dbReference>
<name>A0A553Q6H3_9TELE</name>
<comment type="caution">
    <text evidence="2">The sequence shown here is derived from an EMBL/GenBank/DDBJ whole genome shotgun (WGS) entry which is preliminary data.</text>
</comment>